<evidence type="ECO:0000256" key="4">
    <source>
        <dbReference type="ARBA" id="ARBA00023136"/>
    </source>
</evidence>
<sequence length="194" mass="20713">MMDWLRENVWAAWLGIAVVLGLAELATLDFTLLMLAAGALAATGAAALFPGLLWLQIVVGLLTAAAMLGAIRPLLVRKIHHGVEMKTGSQHVIGRTGVVVKEIHPDSLGSIKLGGELWTARPFDDLTTIPPGTRVEVMQIDGATAVVYPIGLPLGHHDHGPSQHEPVQHEPVQHEQSRPDAQATDGKPDSDPPR</sequence>
<dbReference type="SUPFAM" id="SSF141322">
    <property type="entry name" value="NfeD domain-like"/>
    <property type="match status" value="1"/>
</dbReference>
<accession>A0ABN2AD45</accession>
<keyword evidence="3 6" id="KW-1133">Transmembrane helix</keyword>
<evidence type="ECO:0000256" key="2">
    <source>
        <dbReference type="ARBA" id="ARBA00022692"/>
    </source>
</evidence>
<protein>
    <recommendedName>
        <fullName evidence="7">NfeD-like C-terminal domain-containing protein</fullName>
    </recommendedName>
</protein>
<evidence type="ECO:0000256" key="6">
    <source>
        <dbReference type="SAM" id="Phobius"/>
    </source>
</evidence>
<reference evidence="8 9" key="1">
    <citation type="journal article" date="2019" name="Int. J. Syst. Evol. Microbiol.">
        <title>The Global Catalogue of Microorganisms (GCM) 10K type strain sequencing project: providing services to taxonomists for standard genome sequencing and annotation.</title>
        <authorList>
            <consortium name="The Broad Institute Genomics Platform"/>
            <consortium name="The Broad Institute Genome Sequencing Center for Infectious Disease"/>
            <person name="Wu L."/>
            <person name="Ma J."/>
        </authorList>
    </citation>
    <scope>NUCLEOTIDE SEQUENCE [LARGE SCALE GENOMIC DNA]</scope>
    <source>
        <strain evidence="8 9">JCM 14303</strain>
    </source>
</reference>
<comment type="caution">
    <text evidence="8">The sequence shown here is derived from an EMBL/GenBank/DDBJ whole genome shotgun (WGS) entry which is preliminary data.</text>
</comment>
<dbReference type="InterPro" id="IPR052165">
    <property type="entry name" value="Membrane_assoc_protease"/>
</dbReference>
<evidence type="ECO:0000313" key="8">
    <source>
        <dbReference type="EMBL" id="GAA1515690.1"/>
    </source>
</evidence>
<gene>
    <name evidence="8" type="ORF">GCM10009741_12750</name>
</gene>
<dbReference type="InterPro" id="IPR012340">
    <property type="entry name" value="NA-bd_OB-fold"/>
</dbReference>
<dbReference type="InterPro" id="IPR002810">
    <property type="entry name" value="NfeD-like_C"/>
</dbReference>
<dbReference type="Gene3D" id="2.40.50.140">
    <property type="entry name" value="Nucleic acid-binding proteins"/>
    <property type="match status" value="1"/>
</dbReference>
<feature type="transmembrane region" description="Helical" evidence="6">
    <location>
        <begin position="51"/>
        <end position="71"/>
    </location>
</feature>
<dbReference type="EMBL" id="BAAANC010000001">
    <property type="protein sequence ID" value="GAA1515690.1"/>
    <property type="molecule type" value="Genomic_DNA"/>
</dbReference>
<keyword evidence="4 6" id="KW-0472">Membrane</keyword>
<keyword evidence="2 6" id="KW-0812">Transmembrane</keyword>
<evidence type="ECO:0000256" key="3">
    <source>
        <dbReference type="ARBA" id="ARBA00022989"/>
    </source>
</evidence>
<dbReference type="Pfam" id="PF01957">
    <property type="entry name" value="NfeD"/>
    <property type="match status" value="1"/>
</dbReference>
<organism evidence="8 9">
    <name type="scientific">Kribbella lupini</name>
    <dbReference type="NCBI Taxonomy" id="291602"/>
    <lineage>
        <taxon>Bacteria</taxon>
        <taxon>Bacillati</taxon>
        <taxon>Actinomycetota</taxon>
        <taxon>Actinomycetes</taxon>
        <taxon>Propionibacteriales</taxon>
        <taxon>Kribbellaceae</taxon>
        <taxon>Kribbella</taxon>
    </lineage>
</organism>
<proteinExistence type="predicted"/>
<feature type="region of interest" description="Disordered" evidence="5">
    <location>
        <begin position="151"/>
        <end position="194"/>
    </location>
</feature>
<evidence type="ECO:0000259" key="7">
    <source>
        <dbReference type="Pfam" id="PF01957"/>
    </source>
</evidence>
<evidence type="ECO:0000313" key="9">
    <source>
        <dbReference type="Proteomes" id="UP001500363"/>
    </source>
</evidence>
<dbReference type="PANTHER" id="PTHR33507:SF3">
    <property type="entry name" value="INNER MEMBRANE PROTEIN YBBJ"/>
    <property type="match status" value="1"/>
</dbReference>
<dbReference type="RefSeq" id="WP_344170784.1">
    <property type="nucleotide sequence ID" value="NZ_BAAANC010000001.1"/>
</dbReference>
<evidence type="ECO:0000256" key="5">
    <source>
        <dbReference type="SAM" id="MobiDB-lite"/>
    </source>
</evidence>
<dbReference type="Proteomes" id="UP001500363">
    <property type="component" value="Unassembled WGS sequence"/>
</dbReference>
<feature type="compositionally biased region" description="Basic and acidic residues" evidence="5">
    <location>
        <begin position="155"/>
        <end position="178"/>
    </location>
</feature>
<comment type="subcellular location">
    <subcellularLocation>
        <location evidence="1">Membrane</location>
        <topology evidence="1">Multi-pass membrane protein</topology>
    </subcellularLocation>
</comment>
<name>A0ABN2AD45_9ACTN</name>
<evidence type="ECO:0000256" key="1">
    <source>
        <dbReference type="ARBA" id="ARBA00004141"/>
    </source>
</evidence>
<dbReference type="PANTHER" id="PTHR33507">
    <property type="entry name" value="INNER MEMBRANE PROTEIN YBBJ"/>
    <property type="match status" value="1"/>
</dbReference>
<keyword evidence="9" id="KW-1185">Reference proteome</keyword>
<feature type="domain" description="NfeD-like C-terminal" evidence="7">
    <location>
        <begin position="92"/>
        <end position="149"/>
    </location>
</feature>